<feature type="transmembrane region" description="Helical" evidence="1">
    <location>
        <begin position="41"/>
        <end position="62"/>
    </location>
</feature>
<evidence type="ECO:0000256" key="1">
    <source>
        <dbReference type="SAM" id="Phobius"/>
    </source>
</evidence>
<dbReference type="OrthoDB" id="3775546at2"/>
<dbReference type="RefSeq" id="WP_129427240.1">
    <property type="nucleotide sequence ID" value="NZ_SDWV01000011.1"/>
</dbReference>
<accession>A0A4Q2T1W0</accession>
<keyword evidence="1" id="KW-1133">Transmembrane helix</keyword>
<proteinExistence type="predicted"/>
<keyword evidence="1" id="KW-0472">Membrane</keyword>
<dbReference type="EMBL" id="SDWV01000011">
    <property type="protein sequence ID" value="RYC10639.1"/>
    <property type="molecule type" value="Genomic_DNA"/>
</dbReference>
<name>A0A4Q2T1W0_9ACTN</name>
<keyword evidence="3" id="KW-1185">Reference proteome</keyword>
<dbReference type="AlphaFoldDB" id="A0A4Q2T1W0"/>
<feature type="transmembrane region" description="Helical" evidence="1">
    <location>
        <begin position="375"/>
        <end position="393"/>
    </location>
</feature>
<evidence type="ECO:0008006" key="4">
    <source>
        <dbReference type="Google" id="ProtNLM"/>
    </source>
</evidence>
<gene>
    <name evidence="2" type="ORF">EUA94_12695</name>
</gene>
<dbReference type="SUPFAM" id="SSF82171">
    <property type="entry name" value="DPP6 N-terminal domain-like"/>
    <property type="match status" value="1"/>
</dbReference>
<organism evidence="2 3">
    <name type="scientific">Nocardioides zhouii</name>
    <dbReference type="NCBI Taxonomy" id="1168729"/>
    <lineage>
        <taxon>Bacteria</taxon>
        <taxon>Bacillati</taxon>
        <taxon>Actinomycetota</taxon>
        <taxon>Actinomycetes</taxon>
        <taxon>Propionibacteriales</taxon>
        <taxon>Nocardioidaceae</taxon>
        <taxon>Nocardioides</taxon>
    </lineage>
</organism>
<evidence type="ECO:0000313" key="2">
    <source>
        <dbReference type="EMBL" id="RYC10639.1"/>
    </source>
</evidence>
<reference evidence="2 3" key="1">
    <citation type="submission" date="2019-01" db="EMBL/GenBank/DDBJ databases">
        <title>Novel species of Nocardioides.</title>
        <authorList>
            <person name="Liu Q."/>
            <person name="X Y.-H."/>
        </authorList>
    </citation>
    <scope>NUCLEOTIDE SEQUENCE [LARGE SCALE GENOMIC DNA]</scope>
    <source>
        <strain evidence="2 3">HLT2-9</strain>
    </source>
</reference>
<evidence type="ECO:0000313" key="3">
    <source>
        <dbReference type="Proteomes" id="UP000291101"/>
    </source>
</evidence>
<protein>
    <recommendedName>
        <fullName evidence="4">WD40 repeat domain-containing protein</fullName>
    </recommendedName>
</protein>
<comment type="caution">
    <text evidence="2">The sequence shown here is derived from an EMBL/GenBank/DDBJ whole genome shotgun (WGS) entry which is preliminary data.</text>
</comment>
<dbReference type="Proteomes" id="UP000291101">
    <property type="component" value="Unassembled WGS sequence"/>
</dbReference>
<sequence length="398" mass="40969">MTSPSHTDLREELAALAETQPFSPDPSAWDLGRRARSRTRVVRAAATLAVVALVVGVGAIAVRPDSVGPAGGIEPDGAIPSVITTPDGPVITDLAIGRASVAYVDSDGSPVLVDAATGKASYVDLPSFPEPSVIERTADLVTGPLLAVSPDGRRVAYAATVAAEGPAGQPAFSTPWYIVLDLTTGDFEFVGVPLGTGTPRAISWTTDGRLAIDVYGRQTRRDQPPSVVARTIDVTTGDSAASALTGMLAPGGLISATYPVDDGPVQAVPFEIAEGDVAGRDLPTDLYPEGAEVAPVGWAADDLLVAHVDEDLVVLTSPDRPAAESTWQVLVPDLPESSGVTVAVDLIPDLTGDPDQELTHDFTATPMGDSSGGRALYVAGGAVVLMAGVVLMLRRVRT</sequence>
<keyword evidence="1" id="KW-0812">Transmembrane</keyword>